<protein>
    <submittedName>
        <fullName evidence="3">Uncharacterized protein</fullName>
    </submittedName>
</protein>
<keyword evidence="2" id="KW-0732">Signal</keyword>
<keyword evidence="4" id="KW-1185">Reference proteome</keyword>
<evidence type="ECO:0000256" key="2">
    <source>
        <dbReference type="SAM" id="SignalP"/>
    </source>
</evidence>
<reference evidence="3 4" key="1">
    <citation type="submission" date="2022-05" db="EMBL/GenBank/DDBJ databases">
        <authorList>
            <consortium name="Genoscope - CEA"/>
            <person name="William W."/>
        </authorList>
    </citation>
    <scope>NUCLEOTIDE SEQUENCE [LARGE SCALE GENOMIC DNA]</scope>
</reference>
<comment type="caution">
    <text evidence="3">The sequence shown here is derived from an EMBL/GenBank/DDBJ whole genome shotgun (WGS) entry which is preliminary data.</text>
</comment>
<evidence type="ECO:0000313" key="3">
    <source>
        <dbReference type="EMBL" id="CAH3158782.1"/>
    </source>
</evidence>
<feature type="chain" id="PRO_5046373541" evidence="2">
    <location>
        <begin position="23"/>
        <end position="164"/>
    </location>
</feature>
<accession>A0ABN8Q7B7</accession>
<evidence type="ECO:0000313" key="4">
    <source>
        <dbReference type="Proteomes" id="UP001159427"/>
    </source>
</evidence>
<sequence>MNANQGIVIGFFFMALAGEIGCHPSKVPAEDTFDDFLTQEDITALTKILEQDDVLKSTKSILKHIWPFKKYLLPIFKKILIGISKSKNPTDILLDIIHVLEGGIEKNKKNMKPRKEENRTNAEEERTKEEEVYEPSASGESDLELHEDTKEIHPKFKITGPEEW</sequence>
<feature type="compositionally biased region" description="Basic and acidic residues" evidence="1">
    <location>
        <begin position="110"/>
        <end position="130"/>
    </location>
</feature>
<name>A0ABN8Q7B7_9CNID</name>
<feature type="region of interest" description="Disordered" evidence="1">
    <location>
        <begin position="110"/>
        <end position="164"/>
    </location>
</feature>
<feature type="compositionally biased region" description="Basic and acidic residues" evidence="1">
    <location>
        <begin position="143"/>
        <end position="154"/>
    </location>
</feature>
<proteinExistence type="predicted"/>
<evidence type="ECO:0000256" key="1">
    <source>
        <dbReference type="SAM" id="MobiDB-lite"/>
    </source>
</evidence>
<dbReference type="Proteomes" id="UP001159427">
    <property type="component" value="Unassembled WGS sequence"/>
</dbReference>
<organism evidence="3 4">
    <name type="scientific">Porites evermanni</name>
    <dbReference type="NCBI Taxonomy" id="104178"/>
    <lineage>
        <taxon>Eukaryota</taxon>
        <taxon>Metazoa</taxon>
        <taxon>Cnidaria</taxon>
        <taxon>Anthozoa</taxon>
        <taxon>Hexacorallia</taxon>
        <taxon>Scleractinia</taxon>
        <taxon>Fungiina</taxon>
        <taxon>Poritidae</taxon>
        <taxon>Porites</taxon>
    </lineage>
</organism>
<dbReference type="EMBL" id="CALNXI010001177">
    <property type="protein sequence ID" value="CAH3158782.1"/>
    <property type="molecule type" value="Genomic_DNA"/>
</dbReference>
<feature type="signal peptide" evidence="2">
    <location>
        <begin position="1"/>
        <end position="22"/>
    </location>
</feature>
<gene>
    <name evidence="3" type="ORF">PEVE_00002975</name>
</gene>